<sequence>MEAVLATIALMFLVLDKISVRELDLDIGVLSGLRGISSLMRLKGELKEFPFSAMDGIVVLLVCNPSLYGEKKLSVDVLVDGRGR</sequence>
<proteinExistence type="predicted"/>
<keyword evidence="1" id="KW-0732">Signal</keyword>
<evidence type="ECO:0000313" key="2">
    <source>
        <dbReference type="EMBL" id="CDW18898.1"/>
    </source>
</evidence>
<evidence type="ECO:0000256" key="1">
    <source>
        <dbReference type="SAM" id="SignalP"/>
    </source>
</evidence>
<dbReference type="EMBL" id="HACA01001537">
    <property type="protein sequence ID" value="CDW18898.1"/>
    <property type="molecule type" value="Transcribed_RNA"/>
</dbReference>
<feature type="chain" id="PRO_5005487308" evidence="1">
    <location>
        <begin position="21"/>
        <end position="84"/>
    </location>
</feature>
<dbReference type="AlphaFoldDB" id="A0A0K2SYT4"/>
<accession>A0A0K2SYT4</accession>
<organism evidence="2">
    <name type="scientific">Lepeophtheirus salmonis</name>
    <name type="common">Salmon louse</name>
    <name type="synonym">Caligus salmonis</name>
    <dbReference type="NCBI Taxonomy" id="72036"/>
    <lineage>
        <taxon>Eukaryota</taxon>
        <taxon>Metazoa</taxon>
        <taxon>Ecdysozoa</taxon>
        <taxon>Arthropoda</taxon>
        <taxon>Crustacea</taxon>
        <taxon>Multicrustacea</taxon>
        <taxon>Hexanauplia</taxon>
        <taxon>Copepoda</taxon>
        <taxon>Siphonostomatoida</taxon>
        <taxon>Caligidae</taxon>
        <taxon>Lepeophtheirus</taxon>
    </lineage>
</organism>
<feature type="signal peptide" evidence="1">
    <location>
        <begin position="1"/>
        <end position="20"/>
    </location>
</feature>
<protein>
    <submittedName>
        <fullName evidence="2">Uncharacterized protein</fullName>
    </submittedName>
</protein>
<name>A0A0K2SYT4_LEPSM</name>
<reference evidence="2" key="1">
    <citation type="submission" date="2014-05" db="EMBL/GenBank/DDBJ databases">
        <authorList>
            <person name="Chronopoulou M."/>
        </authorList>
    </citation>
    <scope>NUCLEOTIDE SEQUENCE</scope>
    <source>
        <tissue evidence="2">Whole organism</tissue>
    </source>
</reference>